<gene>
    <name evidence="1" type="ORF">OM076_06595</name>
</gene>
<dbReference type="SUPFAM" id="SSF89796">
    <property type="entry name" value="CoA-transferase family III (CaiB/BaiF)"/>
    <property type="match status" value="1"/>
</dbReference>
<organism evidence="1 2">
    <name type="scientific">Solirubrobacter ginsenosidimutans</name>
    <dbReference type="NCBI Taxonomy" id="490573"/>
    <lineage>
        <taxon>Bacteria</taxon>
        <taxon>Bacillati</taxon>
        <taxon>Actinomycetota</taxon>
        <taxon>Thermoleophilia</taxon>
        <taxon>Solirubrobacterales</taxon>
        <taxon>Solirubrobacteraceae</taxon>
        <taxon>Solirubrobacter</taxon>
    </lineage>
</organism>
<keyword evidence="2" id="KW-1185">Reference proteome</keyword>
<keyword evidence="1" id="KW-0808">Transferase</keyword>
<dbReference type="GO" id="GO:0016740">
    <property type="term" value="F:transferase activity"/>
    <property type="evidence" value="ECO:0007669"/>
    <property type="project" value="UniProtKB-KW"/>
</dbReference>
<dbReference type="Pfam" id="PF02515">
    <property type="entry name" value="CoA_transf_3"/>
    <property type="match status" value="1"/>
</dbReference>
<dbReference type="RefSeq" id="WP_270038684.1">
    <property type="nucleotide sequence ID" value="NZ_JAPDOD010000003.1"/>
</dbReference>
<sequence length="408" mass="42580">MAGESVLAGVKVLDAASFIAGPAAAAVLADFGAEVIKLEPPAGDLSRVLSSVPPCPRARANYSWELTNRNKRSVAIDLKAPTATEVLSRLVGWADVVITNFPHGTREKLHLGYEEVSGWNPHVIYADVTGFGDAGPDAALPGFDLTAYWARSGLLASTRDAGAPPTVPIPGSGDYAAAMSLCAAIATALYHRERTGQGMSVGTSLLAAGVWSAGTFVAGALAGGTSFGAHDPAAPTNPLINPYQSADGRWLMLVVSPPHWPGLAAAVGYPSLPEDPRFADAERIARNSATLTELLDTAFRSQPLAHWREVLDRAHITYGVVQTPEEAAADPQLRANGVVVPLDGDDDLTETISSPITLRGRGKTPARRAPAIGEHNDDVLGELGFDRADIARLRAAGVIPSTARAEAA</sequence>
<dbReference type="InterPro" id="IPR023606">
    <property type="entry name" value="CoA-Trfase_III_dom_1_sf"/>
</dbReference>
<dbReference type="InterPro" id="IPR050509">
    <property type="entry name" value="CoA-transferase_III"/>
</dbReference>
<dbReference type="Gene3D" id="3.40.50.10540">
    <property type="entry name" value="Crotonobetainyl-coa:carnitine coa-transferase, domain 1"/>
    <property type="match status" value="1"/>
</dbReference>
<evidence type="ECO:0000313" key="1">
    <source>
        <dbReference type="EMBL" id="MDA0159922.1"/>
    </source>
</evidence>
<reference evidence="1" key="1">
    <citation type="submission" date="2022-10" db="EMBL/GenBank/DDBJ databases">
        <title>The WGS of Solirubrobacter ginsenosidimutans DSM 21036.</title>
        <authorList>
            <person name="Jiang Z."/>
        </authorList>
    </citation>
    <scope>NUCLEOTIDE SEQUENCE</scope>
    <source>
        <strain evidence="1">DSM 21036</strain>
    </source>
</reference>
<proteinExistence type="predicted"/>
<dbReference type="AlphaFoldDB" id="A0A9X3MQC2"/>
<dbReference type="InterPro" id="IPR003673">
    <property type="entry name" value="CoA-Trfase_fam_III"/>
</dbReference>
<dbReference type="EMBL" id="JAPDOD010000003">
    <property type="protein sequence ID" value="MDA0159922.1"/>
    <property type="molecule type" value="Genomic_DNA"/>
</dbReference>
<comment type="caution">
    <text evidence="1">The sequence shown here is derived from an EMBL/GenBank/DDBJ whole genome shotgun (WGS) entry which is preliminary data.</text>
</comment>
<dbReference type="PANTHER" id="PTHR48228">
    <property type="entry name" value="SUCCINYL-COA--D-CITRAMALATE COA-TRANSFERASE"/>
    <property type="match status" value="1"/>
</dbReference>
<accession>A0A9X3MQC2</accession>
<name>A0A9X3MQC2_9ACTN</name>
<dbReference type="Gene3D" id="3.30.1540.10">
    <property type="entry name" value="formyl-coa transferase, domain 3"/>
    <property type="match status" value="1"/>
</dbReference>
<dbReference type="InterPro" id="IPR044855">
    <property type="entry name" value="CoA-Trfase_III_dom3_sf"/>
</dbReference>
<dbReference type="PANTHER" id="PTHR48228:SF2">
    <property type="entry name" value="E-CINNAMOYL-COA:R-PHENYLLACTATE COA TRANSFERASE LARGE SUBUNIT"/>
    <property type="match status" value="1"/>
</dbReference>
<evidence type="ECO:0000313" key="2">
    <source>
        <dbReference type="Proteomes" id="UP001149140"/>
    </source>
</evidence>
<dbReference type="Proteomes" id="UP001149140">
    <property type="component" value="Unassembled WGS sequence"/>
</dbReference>
<protein>
    <submittedName>
        <fullName evidence="1">CoA transferase</fullName>
    </submittedName>
</protein>